<dbReference type="InterPro" id="IPR010929">
    <property type="entry name" value="PDR_CDR_ABC"/>
</dbReference>
<dbReference type="FunCoup" id="A0A507AZY4">
    <property type="interactions" value="355"/>
</dbReference>
<feature type="domain" description="ABC transporter" evidence="11">
    <location>
        <begin position="137"/>
        <end position="393"/>
    </location>
</feature>
<protein>
    <recommendedName>
        <fullName evidence="11">ABC transporter domain-containing protein</fullName>
    </recommendedName>
</protein>
<feature type="transmembrane region" description="Helical" evidence="10">
    <location>
        <begin position="613"/>
        <end position="634"/>
    </location>
</feature>
<dbReference type="Proteomes" id="UP000319257">
    <property type="component" value="Unassembled WGS sequence"/>
</dbReference>
<evidence type="ECO:0000256" key="8">
    <source>
        <dbReference type="ARBA" id="ARBA00023136"/>
    </source>
</evidence>
<gene>
    <name evidence="12" type="ORF">E0L32_006798</name>
</gene>
<name>A0A507AZY4_9PEZI</name>
<evidence type="ECO:0000313" key="12">
    <source>
        <dbReference type="EMBL" id="TPX12386.1"/>
    </source>
</evidence>
<dbReference type="InterPro" id="IPR003439">
    <property type="entry name" value="ABC_transporter-like_ATP-bd"/>
</dbReference>
<dbReference type="GeneID" id="41974245"/>
<keyword evidence="8 10" id="KW-0472">Membrane</keyword>
<dbReference type="InterPro" id="IPR034001">
    <property type="entry name" value="ABCG_PDR_1"/>
</dbReference>
<comment type="caution">
    <text evidence="12">The sequence shown here is derived from an EMBL/GenBank/DDBJ whole genome shotgun (WGS) entry which is preliminary data.</text>
</comment>
<feature type="transmembrane region" description="Helical" evidence="10">
    <location>
        <begin position="1195"/>
        <end position="1218"/>
    </location>
</feature>
<dbReference type="PANTHER" id="PTHR19241">
    <property type="entry name" value="ATP-BINDING CASSETTE TRANSPORTER"/>
    <property type="match status" value="1"/>
</dbReference>
<feature type="transmembrane region" description="Helical" evidence="10">
    <location>
        <begin position="1319"/>
        <end position="1339"/>
    </location>
</feature>
<evidence type="ECO:0000256" key="10">
    <source>
        <dbReference type="SAM" id="Phobius"/>
    </source>
</evidence>
<keyword evidence="13" id="KW-1185">Reference proteome</keyword>
<dbReference type="RefSeq" id="XP_030994097.1">
    <property type="nucleotide sequence ID" value="XM_031141471.1"/>
</dbReference>
<dbReference type="Pfam" id="PF01061">
    <property type="entry name" value="ABC2_membrane"/>
    <property type="match status" value="2"/>
</dbReference>
<keyword evidence="3" id="KW-0813">Transport</keyword>
<keyword evidence="5" id="KW-0547">Nucleotide-binding</keyword>
<dbReference type="PROSITE" id="PS50893">
    <property type="entry name" value="ABC_TRANSPORTER_2"/>
    <property type="match status" value="2"/>
</dbReference>
<feature type="transmembrane region" description="Helical" evidence="10">
    <location>
        <begin position="750"/>
        <end position="767"/>
    </location>
</feature>
<dbReference type="InterPro" id="IPR003593">
    <property type="entry name" value="AAA+_ATPase"/>
</dbReference>
<comment type="similarity">
    <text evidence="2">Belongs to the ABC transporter superfamily. ABCG family. PDR (TC 3.A.1.205) subfamily.</text>
</comment>
<dbReference type="InterPro" id="IPR027417">
    <property type="entry name" value="P-loop_NTPase"/>
</dbReference>
<dbReference type="InterPro" id="IPR013525">
    <property type="entry name" value="ABC2_TM"/>
</dbReference>
<dbReference type="GO" id="GO:0016887">
    <property type="term" value="F:ATP hydrolysis activity"/>
    <property type="evidence" value="ECO:0007669"/>
    <property type="project" value="InterPro"/>
</dbReference>
<keyword evidence="4 10" id="KW-0812">Transmembrane</keyword>
<feature type="transmembrane region" description="Helical" evidence="10">
    <location>
        <begin position="1279"/>
        <end position="1299"/>
    </location>
</feature>
<feature type="region of interest" description="Disordered" evidence="9">
    <location>
        <begin position="55"/>
        <end position="81"/>
    </location>
</feature>
<dbReference type="PROSITE" id="PS00211">
    <property type="entry name" value="ABC_TRANSPORTER_1"/>
    <property type="match status" value="1"/>
</dbReference>
<dbReference type="CDD" id="cd03233">
    <property type="entry name" value="ABCG_PDR_domain1"/>
    <property type="match status" value="1"/>
</dbReference>
<feature type="compositionally biased region" description="Polar residues" evidence="9">
    <location>
        <begin position="1"/>
        <end position="11"/>
    </location>
</feature>
<dbReference type="STRING" id="1093900.A0A507AZY4"/>
<evidence type="ECO:0000256" key="9">
    <source>
        <dbReference type="SAM" id="MobiDB-lite"/>
    </source>
</evidence>
<dbReference type="FunFam" id="3.40.50.300:FF:000054">
    <property type="entry name" value="ABC multidrug transporter atrF"/>
    <property type="match status" value="1"/>
</dbReference>
<evidence type="ECO:0000313" key="13">
    <source>
        <dbReference type="Proteomes" id="UP000319257"/>
    </source>
</evidence>
<dbReference type="Pfam" id="PF14510">
    <property type="entry name" value="ABC_trans_N"/>
    <property type="match status" value="1"/>
</dbReference>
<feature type="domain" description="ABC transporter" evidence="11">
    <location>
        <begin position="831"/>
        <end position="1075"/>
    </location>
</feature>
<feature type="transmembrane region" description="Helical" evidence="10">
    <location>
        <begin position="504"/>
        <end position="524"/>
    </location>
</feature>
<evidence type="ECO:0000256" key="6">
    <source>
        <dbReference type="ARBA" id="ARBA00022840"/>
    </source>
</evidence>
<accession>A0A507AZY4</accession>
<evidence type="ECO:0000256" key="5">
    <source>
        <dbReference type="ARBA" id="ARBA00022741"/>
    </source>
</evidence>
<evidence type="ECO:0000256" key="4">
    <source>
        <dbReference type="ARBA" id="ARBA00022692"/>
    </source>
</evidence>
<feature type="transmembrane region" description="Helical" evidence="10">
    <location>
        <begin position="578"/>
        <end position="601"/>
    </location>
</feature>
<dbReference type="SMART" id="SM00382">
    <property type="entry name" value="AAA"/>
    <property type="match status" value="2"/>
</dbReference>
<dbReference type="CDD" id="cd03232">
    <property type="entry name" value="ABCG_PDR_domain2"/>
    <property type="match status" value="1"/>
</dbReference>
<organism evidence="12 13">
    <name type="scientific">Thyridium curvatum</name>
    <dbReference type="NCBI Taxonomy" id="1093900"/>
    <lineage>
        <taxon>Eukaryota</taxon>
        <taxon>Fungi</taxon>
        <taxon>Dikarya</taxon>
        <taxon>Ascomycota</taxon>
        <taxon>Pezizomycotina</taxon>
        <taxon>Sordariomycetes</taxon>
        <taxon>Sordariomycetidae</taxon>
        <taxon>Thyridiales</taxon>
        <taxon>Thyridiaceae</taxon>
        <taxon>Thyridium</taxon>
    </lineage>
</organism>
<keyword evidence="7 10" id="KW-1133">Transmembrane helix</keyword>
<dbReference type="InterPro" id="IPR029481">
    <property type="entry name" value="ABC_trans_N"/>
</dbReference>
<dbReference type="Gene3D" id="3.40.50.300">
    <property type="entry name" value="P-loop containing nucleotide triphosphate hydrolases"/>
    <property type="match status" value="2"/>
</dbReference>
<feature type="transmembrane region" description="Helical" evidence="10">
    <location>
        <begin position="646"/>
        <end position="669"/>
    </location>
</feature>
<feature type="transmembrane region" description="Helical" evidence="10">
    <location>
        <begin position="1469"/>
        <end position="1487"/>
    </location>
</feature>
<feature type="transmembrane region" description="Helical" evidence="10">
    <location>
        <begin position="1351"/>
        <end position="1375"/>
    </location>
</feature>
<proteinExistence type="inferred from homology"/>
<dbReference type="InterPro" id="IPR034003">
    <property type="entry name" value="ABCG_PDR_2"/>
</dbReference>
<evidence type="ECO:0000256" key="1">
    <source>
        <dbReference type="ARBA" id="ARBA00004141"/>
    </source>
</evidence>
<dbReference type="GO" id="GO:0016020">
    <property type="term" value="C:membrane"/>
    <property type="evidence" value="ECO:0007669"/>
    <property type="project" value="UniProtKB-SubCell"/>
</dbReference>
<evidence type="ECO:0000256" key="7">
    <source>
        <dbReference type="ARBA" id="ARBA00022989"/>
    </source>
</evidence>
<sequence>MSAQIDSTQVNGAALLGPGQSATNSRTNIGDEGAENTEAMDKRLSNVQQLARQYTRESSKAGFSGQTEPIFGSSDPNSPLNPLSEKFNARAWAQNIANVANRRGQRSRTLGLCFQNLNVFGYGTPTDFQKDVGNIWLALPGMARRLINHKAGQTRIDILRGFDGVLRPGEMLAVLGPPGSGCSTFLKTISGETNGIYVNDGSYFNYEGLSPQEMHTHHRGDAIYTAEVDVHFPHLTVGETLTFASRARCQRDLPENLNRNEYCDHRRDVVMAMYGISHTINTKVGNEFERGVSGGERKRVTIAEATLSGAPFQCWDNSTRGLDSANAIEFCKTLRLQSELFGQTCAVSMYQAPQTAFDQFDKTLVLYEGHQIYFGPASKAKEYFVNLGYECPERQTTPDFLTSMTFPAERIPRKGCNPPRTAEDFAKAWQESREFTALQIEIDEYKKQHPIDGPDAIQFRSLKRSHQARGQRLKSPYTLTYNQQVQLCFWRGYRRFVADPGLTVGMMIANTVMALILSSLFFNLKSDTESFYGRTVVLFMAILFNAFASMLEIMTLYAHRPIVEKQSRYGFYHPSAESYASVLVDLPLKVLNVISFNLVFYFMTNLHRAPGPFFFYLLTVFLIVLAMSGVFRSVASISRTEQQAMVPASIMILALIIFTGFVVPVDYMLPWCRWINYLNPVGYGYESLMVNEFHGRNFTCSSYIPDYATPGSPSVACDVVGALPGQLQVSGEAYINSAYSYFHSHKWRNIGIIIAMAIFNHVVYFVASEYILAKKSKGEVLVFRKGFVPRVSTRSASDVEKSLTGPVAVIDRGEGSISSGSGAFKGSTSIFHWNNVCYDLKIKGKSRRILNNVDGWVKPGTLTALMGVSGAGKTTLLDCLADRRGGVGVITGEMLVDGKIRDESFQRKTGYAQQQDLHLETSTVREALIFSALLRQPAKTPRADKLAYVDEVIRLLDMQEFADAVVGILGEGLNVEQRKRLTIGVELAAKPPLLLFVDEPTSGLDSQSSWAILDLLEKLSKAGQSILCTIHQPSAMLFQRFDRLLLLADEGRTVYFGMSPCLFHTRLLRSFSSQGMFILGDIGDNSKTLTGYFERNGAPACPTGANPAEWMLEAIGAAPGSHSEVDWHETWRSSPEYHAVQDELARLRSHGIGRPSIDERDDPGSYREFAAPLWDQFVVVTQRVFQQSWRTPSYIYSKLGVSIGSALFVGLVFLNAPLSIQGLRNQMIAIFELATIFGQLVNQQLPQFILQRNLYEVRERPAKTYSWKVFMLSQIISEIPWYTFASVFMFVVIYFPVGFFKNADAAGQSAERGGLMWLLFWQFLLYTSTFAHLCVSFAATADAGANVANMLFMMAFFFCGVLAPAKVMPGFWIFLYRVSPLSYWISAVMSTGIANVEVTCADNEWTMVSPPDGKSCGEYMADYVSRAGGYLKDPEATSDCSYCKMKDTNVFLAGMGSEYGDRWRNFGLMWVYIGVNIVGAMLLYWVARMPKKGNKKM</sequence>
<evidence type="ECO:0000259" key="11">
    <source>
        <dbReference type="PROSITE" id="PS50893"/>
    </source>
</evidence>
<dbReference type="InterPro" id="IPR017871">
    <property type="entry name" value="ABC_transporter-like_CS"/>
</dbReference>
<evidence type="ECO:0000256" key="3">
    <source>
        <dbReference type="ARBA" id="ARBA00022448"/>
    </source>
</evidence>
<dbReference type="Pfam" id="PF00005">
    <property type="entry name" value="ABC_tran"/>
    <property type="match status" value="2"/>
</dbReference>
<dbReference type="InParanoid" id="A0A507AZY4"/>
<dbReference type="GO" id="GO:0140359">
    <property type="term" value="F:ABC-type transporter activity"/>
    <property type="evidence" value="ECO:0007669"/>
    <property type="project" value="InterPro"/>
</dbReference>
<dbReference type="Pfam" id="PF06422">
    <property type="entry name" value="PDR_CDR"/>
    <property type="match status" value="1"/>
</dbReference>
<reference evidence="12 13" key="1">
    <citation type="submission" date="2019-06" db="EMBL/GenBank/DDBJ databases">
        <title>Draft genome sequence of the filamentous fungus Phialemoniopsis curvata isolated from diesel fuel.</title>
        <authorList>
            <person name="Varaljay V.A."/>
            <person name="Lyon W.J."/>
            <person name="Crouch A.L."/>
            <person name="Drake C.E."/>
            <person name="Hollomon J.M."/>
            <person name="Nadeau L.J."/>
            <person name="Nunn H.S."/>
            <person name="Stevenson B.S."/>
            <person name="Bojanowski C.L."/>
            <person name="Crookes-Goodson W.J."/>
        </authorList>
    </citation>
    <scope>NUCLEOTIDE SEQUENCE [LARGE SCALE GENOMIC DNA]</scope>
    <source>
        <strain evidence="12 13">D216</strain>
    </source>
</reference>
<feature type="region of interest" description="Disordered" evidence="9">
    <location>
        <begin position="1"/>
        <end position="36"/>
    </location>
</feature>
<dbReference type="OrthoDB" id="245989at2759"/>
<keyword evidence="6" id="KW-0067">ATP-binding</keyword>
<dbReference type="GO" id="GO:0005524">
    <property type="term" value="F:ATP binding"/>
    <property type="evidence" value="ECO:0007669"/>
    <property type="project" value="UniProtKB-KW"/>
</dbReference>
<evidence type="ECO:0000256" key="2">
    <source>
        <dbReference type="ARBA" id="ARBA00006012"/>
    </source>
</evidence>
<dbReference type="EMBL" id="SKBQ01000040">
    <property type="protein sequence ID" value="TPX12386.1"/>
    <property type="molecule type" value="Genomic_DNA"/>
</dbReference>
<dbReference type="SUPFAM" id="SSF52540">
    <property type="entry name" value="P-loop containing nucleoside triphosphate hydrolases"/>
    <property type="match status" value="2"/>
</dbReference>
<feature type="transmembrane region" description="Helical" evidence="10">
    <location>
        <begin position="536"/>
        <end position="558"/>
    </location>
</feature>
<comment type="subcellular location">
    <subcellularLocation>
        <location evidence="1">Membrane</location>
        <topology evidence="1">Multi-pass membrane protein</topology>
    </subcellularLocation>
</comment>